<dbReference type="Proteomes" id="UP001501170">
    <property type="component" value="Unassembled WGS sequence"/>
</dbReference>
<feature type="domain" description="HTH tetR-type" evidence="5">
    <location>
        <begin position="10"/>
        <end position="70"/>
    </location>
</feature>
<keyword evidence="2 4" id="KW-0238">DNA-binding</keyword>
<evidence type="ECO:0000256" key="4">
    <source>
        <dbReference type="PROSITE-ProRule" id="PRU00335"/>
    </source>
</evidence>
<dbReference type="InterPro" id="IPR009057">
    <property type="entry name" value="Homeodomain-like_sf"/>
</dbReference>
<keyword evidence="7" id="KW-1185">Reference proteome</keyword>
<comment type="caution">
    <text evidence="6">The sequence shown here is derived from an EMBL/GenBank/DDBJ whole genome shotgun (WGS) entry which is preliminary data.</text>
</comment>
<proteinExistence type="predicted"/>
<dbReference type="InterPro" id="IPR001647">
    <property type="entry name" value="HTH_TetR"/>
</dbReference>
<dbReference type="SUPFAM" id="SSF46689">
    <property type="entry name" value="Homeodomain-like"/>
    <property type="match status" value="1"/>
</dbReference>
<dbReference type="EMBL" id="BAAARB010000005">
    <property type="protein sequence ID" value="GAA2374986.1"/>
    <property type="molecule type" value="Genomic_DNA"/>
</dbReference>
<keyword evidence="3" id="KW-0804">Transcription</keyword>
<gene>
    <name evidence="6" type="ORF">GCM10009855_12720</name>
</gene>
<accession>A0ABP5UEB9</accession>
<dbReference type="PANTHER" id="PTHR30055">
    <property type="entry name" value="HTH-TYPE TRANSCRIPTIONAL REGULATOR RUTR"/>
    <property type="match status" value="1"/>
</dbReference>
<dbReference type="Gene3D" id="1.10.357.10">
    <property type="entry name" value="Tetracycline Repressor, domain 2"/>
    <property type="match status" value="1"/>
</dbReference>
<evidence type="ECO:0000313" key="7">
    <source>
        <dbReference type="Proteomes" id="UP001501170"/>
    </source>
</evidence>
<name>A0ABP5UEB9_9ACTN</name>
<evidence type="ECO:0000256" key="2">
    <source>
        <dbReference type="ARBA" id="ARBA00023125"/>
    </source>
</evidence>
<dbReference type="SUPFAM" id="SSF48498">
    <property type="entry name" value="Tetracyclin repressor-like, C-terminal domain"/>
    <property type="match status" value="1"/>
</dbReference>
<dbReference type="InterPro" id="IPR036271">
    <property type="entry name" value="Tet_transcr_reg_TetR-rel_C_sf"/>
</dbReference>
<dbReference type="Pfam" id="PF00440">
    <property type="entry name" value="TetR_N"/>
    <property type="match status" value="1"/>
</dbReference>
<reference evidence="7" key="1">
    <citation type="journal article" date="2019" name="Int. J. Syst. Evol. Microbiol.">
        <title>The Global Catalogue of Microorganisms (GCM) 10K type strain sequencing project: providing services to taxonomists for standard genome sequencing and annotation.</title>
        <authorList>
            <consortium name="The Broad Institute Genomics Platform"/>
            <consortium name="The Broad Institute Genome Sequencing Center for Infectious Disease"/>
            <person name="Wu L."/>
            <person name="Ma J."/>
        </authorList>
    </citation>
    <scope>NUCLEOTIDE SEQUENCE [LARGE SCALE GENOMIC DNA]</scope>
    <source>
        <strain evidence="7">JCM 16227</strain>
    </source>
</reference>
<protein>
    <recommendedName>
        <fullName evidence="5">HTH tetR-type domain-containing protein</fullName>
    </recommendedName>
</protein>
<keyword evidence="1" id="KW-0805">Transcription regulation</keyword>
<feature type="DNA-binding region" description="H-T-H motif" evidence="4">
    <location>
        <begin position="33"/>
        <end position="52"/>
    </location>
</feature>
<sequence>MTPPSDKRRRRTHDAVLDAAAELFADQGFRRTSVDQLAHAADVALSSIYSNFPGGKADVYVALACRIARDHVERMEAAIASAEEAVELAVFDEYLLFHADNPLAFRALGLVDVGPDDSELVDQARAMIRGLLGGLVEQVVGASALPPRAARLEALRLWGTANGMISLRAQGFTDSAEFDDLLASIRGELADRVDGAHRIGAR</sequence>
<dbReference type="PROSITE" id="PS50977">
    <property type="entry name" value="HTH_TETR_2"/>
    <property type="match status" value="1"/>
</dbReference>
<evidence type="ECO:0000256" key="1">
    <source>
        <dbReference type="ARBA" id="ARBA00023015"/>
    </source>
</evidence>
<evidence type="ECO:0000256" key="3">
    <source>
        <dbReference type="ARBA" id="ARBA00023163"/>
    </source>
</evidence>
<dbReference type="PANTHER" id="PTHR30055:SF234">
    <property type="entry name" value="HTH-TYPE TRANSCRIPTIONAL REGULATOR BETI"/>
    <property type="match status" value="1"/>
</dbReference>
<evidence type="ECO:0000259" key="5">
    <source>
        <dbReference type="PROSITE" id="PS50977"/>
    </source>
</evidence>
<organism evidence="6 7">
    <name type="scientific">Gordonia cholesterolivorans</name>
    <dbReference type="NCBI Taxonomy" id="559625"/>
    <lineage>
        <taxon>Bacteria</taxon>
        <taxon>Bacillati</taxon>
        <taxon>Actinomycetota</taxon>
        <taxon>Actinomycetes</taxon>
        <taxon>Mycobacteriales</taxon>
        <taxon>Gordoniaceae</taxon>
        <taxon>Gordonia</taxon>
    </lineage>
</organism>
<dbReference type="InterPro" id="IPR050109">
    <property type="entry name" value="HTH-type_TetR-like_transc_reg"/>
</dbReference>
<evidence type="ECO:0000313" key="6">
    <source>
        <dbReference type="EMBL" id="GAA2374986.1"/>
    </source>
</evidence>